<protein>
    <submittedName>
        <fullName evidence="1">Deacetylase</fullName>
    </submittedName>
</protein>
<dbReference type="Gene3D" id="3.20.20.370">
    <property type="entry name" value="Glycoside hydrolase/deacetylase"/>
    <property type="match status" value="1"/>
</dbReference>
<evidence type="ECO:0000313" key="1">
    <source>
        <dbReference type="EMBL" id="GGK67483.1"/>
    </source>
</evidence>
<sequence length="339" mass="37948">MADRPAAPDAARPSFVITIDVEADDAWRGSGPVTTRNAAFLPRFQELCERYGLRPTYLVDWAMARSPLFQRFGHGVLERGTAELGMHLHAWTTPPLVPLTADDHRYKPFLLEYPREVMAAKIETATTVLSETFGVTPVSHRAGRWMLDERYARLLIEHGYLVDCSVTPHVSWRGCSGAPGGRGPRDYTFFPENPYFVDPRDIAAPGDPPLLEVPMTIARRTRPPAAERVIAALPRTGLPRRVAARLLPEVSWMRPNGRNRRAMAALAGEALRSGRDHVEFMLHSSELMPGGSPYFRTRRGVEALYRDMEHLFAFVAGRFQGRTLAEYRARFTALAGRAG</sequence>
<keyword evidence="2" id="KW-1185">Reference proteome</keyword>
<gene>
    <name evidence="1" type="ORF">GCM10007964_08120</name>
</gene>
<reference evidence="1" key="1">
    <citation type="journal article" date="2014" name="Int. J. Syst. Evol. Microbiol.">
        <title>Complete genome sequence of Corynebacterium casei LMG S-19264T (=DSM 44701T), isolated from a smear-ripened cheese.</title>
        <authorList>
            <consortium name="US DOE Joint Genome Institute (JGI-PGF)"/>
            <person name="Walter F."/>
            <person name="Albersmeier A."/>
            <person name="Kalinowski J."/>
            <person name="Ruckert C."/>
        </authorList>
    </citation>
    <scope>NUCLEOTIDE SEQUENCE</scope>
    <source>
        <strain evidence="1">JCM 13064</strain>
    </source>
</reference>
<evidence type="ECO:0000313" key="2">
    <source>
        <dbReference type="Proteomes" id="UP000645217"/>
    </source>
</evidence>
<organism evidence="1 2">
    <name type="scientific">Sphaerisporangium melleum</name>
    <dbReference type="NCBI Taxonomy" id="321316"/>
    <lineage>
        <taxon>Bacteria</taxon>
        <taxon>Bacillati</taxon>
        <taxon>Actinomycetota</taxon>
        <taxon>Actinomycetes</taxon>
        <taxon>Streptosporangiales</taxon>
        <taxon>Streptosporangiaceae</taxon>
        <taxon>Sphaerisporangium</taxon>
    </lineage>
</organism>
<dbReference type="AlphaFoldDB" id="A0A917QT91"/>
<dbReference type="RefSeq" id="WP_189161548.1">
    <property type="nucleotide sequence ID" value="NZ_BMNT01000003.1"/>
</dbReference>
<accession>A0A917QT91</accession>
<proteinExistence type="predicted"/>
<dbReference type="InterPro" id="IPR011330">
    <property type="entry name" value="Glyco_hydro/deAcase_b/a-brl"/>
</dbReference>
<dbReference type="Proteomes" id="UP000645217">
    <property type="component" value="Unassembled WGS sequence"/>
</dbReference>
<dbReference type="GO" id="GO:0005975">
    <property type="term" value="P:carbohydrate metabolic process"/>
    <property type="evidence" value="ECO:0007669"/>
    <property type="project" value="InterPro"/>
</dbReference>
<name>A0A917QT91_9ACTN</name>
<comment type="caution">
    <text evidence="1">The sequence shown here is derived from an EMBL/GenBank/DDBJ whole genome shotgun (WGS) entry which is preliminary data.</text>
</comment>
<dbReference type="EMBL" id="BMNT01000003">
    <property type="protein sequence ID" value="GGK67483.1"/>
    <property type="molecule type" value="Genomic_DNA"/>
</dbReference>
<dbReference type="SUPFAM" id="SSF88713">
    <property type="entry name" value="Glycoside hydrolase/deacetylase"/>
    <property type="match status" value="1"/>
</dbReference>
<reference evidence="1" key="2">
    <citation type="submission" date="2020-09" db="EMBL/GenBank/DDBJ databases">
        <authorList>
            <person name="Sun Q."/>
            <person name="Ohkuma M."/>
        </authorList>
    </citation>
    <scope>NUCLEOTIDE SEQUENCE</scope>
    <source>
        <strain evidence="1">JCM 13064</strain>
    </source>
</reference>